<feature type="transmembrane region" description="Helical" evidence="4">
    <location>
        <begin position="679"/>
        <end position="699"/>
    </location>
</feature>
<evidence type="ECO:0000256" key="3">
    <source>
        <dbReference type="ARBA" id="ARBA00022679"/>
    </source>
</evidence>
<dbReference type="EMBL" id="LCBY01000033">
    <property type="protein sequence ID" value="KKS21653.1"/>
    <property type="molecule type" value="Genomic_DNA"/>
</dbReference>
<feature type="transmembrane region" description="Helical" evidence="4">
    <location>
        <begin position="520"/>
        <end position="553"/>
    </location>
</feature>
<reference evidence="7 8" key="1">
    <citation type="journal article" date="2015" name="Nature">
        <title>rRNA introns, odd ribosomes, and small enigmatic genomes across a large radiation of phyla.</title>
        <authorList>
            <person name="Brown C.T."/>
            <person name="Hug L.A."/>
            <person name="Thomas B.C."/>
            <person name="Sharon I."/>
            <person name="Castelle C.J."/>
            <person name="Singh A."/>
            <person name="Wilkins M.J."/>
            <person name="Williams K.H."/>
            <person name="Banfield J.F."/>
        </authorList>
    </citation>
    <scope>NUCLEOTIDE SEQUENCE [LARGE SCALE GENOMIC DNA]</scope>
</reference>
<evidence type="ECO:0000259" key="5">
    <source>
        <dbReference type="Pfam" id="PF00535"/>
    </source>
</evidence>
<dbReference type="InterPro" id="IPR029044">
    <property type="entry name" value="Nucleotide-diphossugar_trans"/>
</dbReference>
<sequence length="792" mass="90935">MQGFKAASGNIICMIDGDLQYPPEEIPNMVKLIEKADIIVANRKEYKGSPVRRIMSRGFRYLFGNFLFNLPFDVQSGLKVFTREVLKTIKINPSSPWTFDLEFLYRAKEAGFQIINHDIDFTIRKNGNSKVSFIKTALEIGGNALLLKFKNIGPQHIPPKEITSMAGAGVGYKKRKYITHTTLPHHTTAIRTVQAGQKAFIGFLLLSILGGIIFNPFLTVVTIVGVLSFIYFVDVLFNLYLVLKSLHLPQEISFTQGEIENLDEKKLLIYSILCPLYKEGHIVPQFLSAIEKIDWPKNKLDILLLLEEDDVETIEAISHMDLPTYVRSIIVPHSLPKTKPKACNYGLAHAKGEYLVVYDAEDVPDVLQLKKAYIAFQKIPRDVICLQAKLNYYNPYHNLLTRFFTAEYSLWFDITLMGLQSINTAIPLGGTSNHFRTRDLVFLRGWDPFNVTEDADLGIRLFKKGYKTSIFDSTTFEEANSNFFNWMRQRSRWLKGYMQTYLVHTREIFSFTRKQKGHAFIFQLIIGGKIAFALINPILWIATFSYFALYSYVGPTIESLYPTTIFYMAAFSLVFGNFLFMYYYMIGCIKREQYSLIKFIFLIPIYWLMISIACAIALYQLIFKPHYWEKTVHGLHLKKNFNKMIPEVTIQTIEKEETALFPNRFRANFINLFFDKKPYITGSLLIGASVIANFLNFVFNAYLGRVLDLGNFALLSLVSSFLYIAQIPFSAVGSAVNYRTGFLEGRHGENTALIFKQWIRKRALYVSLALCALWLLATPILLNYFSTEKINP</sequence>
<protein>
    <submittedName>
        <fullName evidence="7">Family 2 glycosyl transferase</fullName>
    </submittedName>
</protein>
<keyword evidence="2" id="KW-0328">Glycosyltransferase</keyword>
<dbReference type="InterPro" id="IPR001173">
    <property type="entry name" value="Glyco_trans_2-like"/>
</dbReference>
<keyword evidence="4" id="KW-0812">Transmembrane</keyword>
<comment type="similarity">
    <text evidence="1">Belongs to the glycosyltransferase 2 family.</text>
</comment>
<keyword evidence="4" id="KW-0472">Membrane</keyword>
<dbReference type="PANTHER" id="PTHR43630">
    <property type="entry name" value="POLY-BETA-1,6-N-ACETYL-D-GLUCOSAMINE SYNTHASE"/>
    <property type="match status" value="1"/>
</dbReference>
<organism evidence="7 8">
    <name type="scientific">Candidatus Roizmanbacteria bacterium GW2011_GWC2_41_7</name>
    <dbReference type="NCBI Taxonomy" id="1618487"/>
    <lineage>
        <taxon>Bacteria</taxon>
        <taxon>Candidatus Roizmaniibacteriota</taxon>
    </lineage>
</organism>
<feature type="transmembrane region" description="Helical" evidence="4">
    <location>
        <begin position="565"/>
        <end position="584"/>
    </location>
</feature>
<accession>A0A0G1A8L8</accession>
<feature type="domain" description="Glycosyltransferase 2-like" evidence="6">
    <location>
        <begin position="355"/>
        <end position="551"/>
    </location>
</feature>
<keyword evidence="3 7" id="KW-0808">Transferase</keyword>
<dbReference type="Gene3D" id="3.90.550.10">
    <property type="entry name" value="Spore Coat Polysaccharide Biosynthesis Protein SpsA, Chain A"/>
    <property type="match status" value="2"/>
</dbReference>
<feature type="transmembrane region" description="Helical" evidence="4">
    <location>
        <begin position="596"/>
        <end position="622"/>
    </location>
</feature>
<feature type="transmembrane region" description="Helical" evidence="4">
    <location>
        <begin position="706"/>
        <end position="725"/>
    </location>
</feature>
<feature type="transmembrane region" description="Helical" evidence="4">
    <location>
        <begin position="199"/>
        <end position="217"/>
    </location>
</feature>
<dbReference type="Proteomes" id="UP000034371">
    <property type="component" value="Unassembled WGS sequence"/>
</dbReference>
<dbReference type="SUPFAM" id="SSF53448">
    <property type="entry name" value="Nucleotide-diphospho-sugar transferases"/>
    <property type="match status" value="2"/>
</dbReference>
<evidence type="ECO:0000256" key="1">
    <source>
        <dbReference type="ARBA" id="ARBA00006739"/>
    </source>
</evidence>
<evidence type="ECO:0000313" key="7">
    <source>
        <dbReference type="EMBL" id="KKS21653.1"/>
    </source>
</evidence>
<dbReference type="Pfam" id="PF13632">
    <property type="entry name" value="Glyco_trans_2_3"/>
    <property type="match status" value="1"/>
</dbReference>
<dbReference type="GO" id="GO:0016757">
    <property type="term" value="F:glycosyltransferase activity"/>
    <property type="evidence" value="ECO:0007669"/>
    <property type="project" value="UniProtKB-KW"/>
</dbReference>
<dbReference type="AlphaFoldDB" id="A0A0G1A8L8"/>
<evidence type="ECO:0000256" key="4">
    <source>
        <dbReference type="SAM" id="Phobius"/>
    </source>
</evidence>
<gene>
    <name evidence="7" type="ORF">UU78_C0033G0001</name>
</gene>
<evidence type="ECO:0000259" key="6">
    <source>
        <dbReference type="Pfam" id="PF13632"/>
    </source>
</evidence>
<name>A0A0G1A8L8_9BACT</name>
<evidence type="ECO:0000313" key="8">
    <source>
        <dbReference type="Proteomes" id="UP000034371"/>
    </source>
</evidence>
<feature type="transmembrane region" description="Helical" evidence="4">
    <location>
        <begin position="763"/>
        <end position="785"/>
    </location>
</feature>
<keyword evidence="4" id="KW-1133">Transmembrane helix</keyword>
<comment type="caution">
    <text evidence="7">The sequence shown here is derived from an EMBL/GenBank/DDBJ whole genome shotgun (WGS) entry which is preliminary data.</text>
</comment>
<dbReference type="CDD" id="cd04179">
    <property type="entry name" value="DPM_DPG-synthase_like"/>
    <property type="match status" value="1"/>
</dbReference>
<feature type="domain" description="Glycosyltransferase 2-like" evidence="5">
    <location>
        <begin position="1"/>
        <end position="88"/>
    </location>
</feature>
<dbReference type="Pfam" id="PF00535">
    <property type="entry name" value="Glycos_transf_2"/>
    <property type="match status" value="1"/>
</dbReference>
<feature type="non-terminal residue" evidence="7">
    <location>
        <position position="792"/>
    </location>
</feature>
<feature type="transmembrane region" description="Helical" evidence="4">
    <location>
        <begin position="223"/>
        <end position="243"/>
    </location>
</feature>
<evidence type="ECO:0000256" key="2">
    <source>
        <dbReference type="ARBA" id="ARBA00022676"/>
    </source>
</evidence>
<proteinExistence type="inferred from homology"/>
<dbReference type="PANTHER" id="PTHR43630:SF1">
    <property type="entry name" value="POLY-BETA-1,6-N-ACETYL-D-GLUCOSAMINE SYNTHASE"/>
    <property type="match status" value="1"/>
</dbReference>